<evidence type="ECO:0000256" key="6">
    <source>
        <dbReference type="ARBA" id="ARBA00023136"/>
    </source>
</evidence>
<comment type="similarity">
    <text evidence="2">Belongs to the ammonia transporter channel (TC 1.A.11.2) family.</text>
</comment>
<dbReference type="GO" id="GO:0008519">
    <property type="term" value="F:ammonium channel activity"/>
    <property type="evidence" value="ECO:0007669"/>
    <property type="project" value="InterPro"/>
</dbReference>
<keyword evidence="4" id="KW-0812">Transmembrane</keyword>
<keyword evidence="5" id="KW-1133">Transmembrane helix</keyword>
<dbReference type="AlphaFoldDB" id="A0A1U9YSU8"/>
<keyword evidence="3" id="KW-0813">Transport</keyword>
<evidence type="ECO:0000256" key="4">
    <source>
        <dbReference type="ARBA" id="ARBA00022692"/>
    </source>
</evidence>
<dbReference type="SUPFAM" id="SSF111352">
    <property type="entry name" value="Ammonium transporter"/>
    <property type="match status" value="1"/>
</dbReference>
<evidence type="ECO:0000256" key="1">
    <source>
        <dbReference type="ARBA" id="ARBA00004141"/>
    </source>
</evidence>
<evidence type="ECO:0000256" key="5">
    <source>
        <dbReference type="ARBA" id="ARBA00022989"/>
    </source>
</evidence>
<sequence>MRKVGILLNSNLLLPNVNWVLNGKADIPSILNGTLAGLVAITASCAYVEPWAAVVIGLISGVVMFLV</sequence>
<accession>A0A1U9YSU8</accession>
<dbReference type="Pfam" id="PF00909">
    <property type="entry name" value="Ammonium_transp"/>
    <property type="match status" value="1"/>
</dbReference>
<evidence type="ECO:0000256" key="3">
    <source>
        <dbReference type="ARBA" id="ARBA00022448"/>
    </source>
</evidence>
<evidence type="ECO:0000313" key="9">
    <source>
        <dbReference type="Proteomes" id="UP000192727"/>
    </source>
</evidence>
<comment type="subcellular location">
    <subcellularLocation>
        <location evidence="1">Membrane</location>
        <topology evidence="1">Multi-pass membrane protein</topology>
    </subcellularLocation>
</comment>
<dbReference type="GO" id="GO:0016020">
    <property type="term" value="C:membrane"/>
    <property type="evidence" value="ECO:0007669"/>
    <property type="project" value="UniProtKB-SubCell"/>
</dbReference>
<dbReference type="PANTHER" id="PTHR11730">
    <property type="entry name" value="AMMONIUM TRANSPORTER"/>
    <property type="match status" value="1"/>
</dbReference>
<dbReference type="Proteomes" id="UP000192727">
    <property type="component" value="Chromosome"/>
</dbReference>
<dbReference type="EMBL" id="CP020557">
    <property type="protein sequence ID" value="ARF70128.1"/>
    <property type="molecule type" value="Genomic_DNA"/>
</dbReference>
<keyword evidence="6" id="KW-0472">Membrane</keyword>
<dbReference type="PANTHER" id="PTHR11730:SF6">
    <property type="entry name" value="AMMONIUM TRANSPORTER"/>
    <property type="match status" value="1"/>
</dbReference>
<name>A0A1U9YSU8_9BACL</name>
<dbReference type="Gene3D" id="1.10.3430.10">
    <property type="entry name" value="Ammonium transporter AmtB like domains"/>
    <property type="match status" value="1"/>
</dbReference>
<gene>
    <name evidence="8" type="ORF">B7C51_23195</name>
</gene>
<proteinExistence type="inferred from homology"/>
<protein>
    <submittedName>
        <fullName evidence="8">Uncharacterized protein</fullName>
    </submittedName>
</protein>
<dbReference type="InterPro" id="IPR024041">
    <property type="entry name" value="NH4_transpt_AmtB-like_dom"/>
</dbReference>
<evidence type="ECO:0000256" key="2">
    <source>
        <dbReference type="ARBA" id="ARBA00005887"/>
    </source>
</evidence>
<evidence type="ECO:0000313" key="8">
    <source>
        <dbReference type="EMBL" id="ARF70128.1"/>
    </source>
</evidence>
<dbReference type="InterPro" id="IPR029020">
    <property type="entry name" value="Ammonium/urea_transptr"/>
</dbReference>
<reference evidence="8 9" key="1">
    <citation type="submission" date="2017-03" db="EMBL/GenBank/DDBJ databases">
        <title>Paenibacillus larvae genome sequencing.</title>
        <authorList>
            <person name="Dingman D.W."/>
        </authorList>
    </citation>
    <scope>NUCLEOTIDE SEQUENCE [LARGE SCALE GENOMIC DNA]</scope>
    <source>
        <strain evidence="8 9">SAG 10367</strain>
    </source>
</reference>
<keyword evidence="7" id="KW-0924">Ammonia transport</keyword>
<evidence type="ECO:0000256" key="7">
    <source>
        <dbReference type="ARBA" id="ARBA00023177"/>
    </source>
</evidence>
<dbReference type="GO" id="GO:0097272">
    <property type="term" value="P:ammonium homeostasis"/>
    <property type="evidence" value="ECO:0007669"/>
    <property type="project" value="TreeGrafter"/>
</dbReference>
<organism evidence="8 9">
    <name type="scientific">Paenibacillus larvae subsp. pulvifaciens</name>
    <dbReference type="NCBI Taxonomy" id="1477"/>
    <lineage>
        <taxon>Bacteria</taxon>
        <taxon>Bacillati</taxon>
        <taxon>Bacillota</taxon>
        <taxon>Bacilli</taxon>
        <taxon>Bacillales</taxon>
        <taxon>Paenibacillaceae</taxon>
        <taxon>Paenibacillus</taxon>
    </lineage>
</organism>